<dbReference type="Gene3D" id="3.30.572.10">
    <property type="entry name" value="Thymidylate synthase/dCMP hydroxymethylase domain"/>
    <property type="match status" value="1"/>
</dbReference>
<feature type="active site" evidence="15">
    <location>
        <position position="587"/>
    </location>
</feature>
<evidence type="ECO:0000256" key="5">
    <source>
        <dbReference type="ARBA" id="ARBA00011947"/>
    </source>
</evidence>
<evidence type="ECO:0000256" key="10">
    <source>
        <dbReference type="ARBA" id="ARBA00022727"/>
    </source>
</evidence>
<proteinExistence type="inferred from homology"/>
<dbReference type="InterPro" id="IPR036926">
    <property type="entry name" value="Thymidate_synth/dCMP_Mease_sf"/>
</dbReference>
<dbReference type="CDD" id="cd00351">
    <property type="entry name" value="TS_Pyrimidine_HMase"/>
    <property type="match status" value="1"/>
</dbReference>
<dbReference type="SMART" id="SM00035">
    <property type="entry name" value="CLa"/>
    <property type="match status" value="1"/>
</dbReference>
<dbReference type="FunFam" id="3.30.572.10:FF:000002">
    <property type="entry name" value="Possible thymidylate synthase"/>
    <property type="match status" value="1"/>
</dbReference>
<evidence type="ECO:0000259" key="20">
    <source>
        <dbReference type="SMART" id="SM00035"/>
    </source>
</evidence>
<keyword evidence="11 18" id="KW-0732">Signal</keyword>
<feature type="chain" id="PRO_5043407067" description="Thymidylate synthase" evidence="18">
    <location>
        <begin position="20"/>
        <end position="705"/>
    </location>
</feature>
<organism evidence="21 22">
    <name type="scientific">Crenichthys baileyi</name>
    <name type="common">White River springfish</name>
    <dbReference type="NCBI Taxonomy" id="28760"/>
    <lineage>
        <taxon>Eukaryota</taxon>
        <taxon>Metazoa</taxon>
        <taxon>Chordata</taxon>
        <taxon>Craniata</taxon>
        <taxon>Vertebrata</taxon>
        <taxon>Euteleostomi</taxon>
        <taxon>Actinopterygii</taxon>
        <taxon>Neopterygii</taxon>
        <taxon>Teleostei</taxon>
        <taxon>Neoteleostei</taxon>
        <taxon>Acanthomorphata</taxon>
        <taxon>Ovalentaria</taxon>
        <taxon>Atherinomorphae</taxon>
        <taxon>Cyprinodontiformes</taxon>
        <taxon>Goodeidae</taxon>
        <taxon>Crenichthys</taxon>
    </lineage>
</organism>
<comment type="similarity">
    <text evidence="4">Belongs to the clusterin family.</text>
</comment>
<dbReference type="GO" id="GO:0004799">
    <property type="term" value="F:thymidylate synthase activity"/>
    <property type="evidence" value="ECO:0007669"/>
    <property type="project" value="UniProtKB-EC"/>
</dbReference>
<name>A0AAV9QWH7_9TELE</name>
<keyword evidence="12" id="KW-1015">Disulfide bond</keyword>
<dbReference type="InterPro" id="IPR023451">
    <property type="entry name" value="Thymidate_synth/dCMP_Mease_dom"/>
</dbReference>
<dbReference type="InterPro" id="IPR020940">
    <property type="entry name" value="Thymidylate_synthase_AS"/>
</dbReference>
<comment type="pathway">
    <text evidence="2">Pyrimidine metabolism; dTTP biosynthesis.</text>
</comment>
<evidence type="ECO:0000256" key="3">
    <source>
        <dbReference type="ARBA" id="ARBA00009972"/>
    </source>
</evidence>
<evidence type="ECO:0000256" key="9">
    <source>
        <dbReference type="ARBA" id="ARBA00022679"/>
    </source>
</evidence>
<evidence type="ECO:0000256" key="14">
    <source>
        <dbReference type="ARBA" id="ARBA00047344"/>
    </source>
</evidence>
<dbReference type="NCBIfam" id="TIGR03284">
    <property type="entry name" value="thym_sym"/>
    <property type="match status" value="1"/>
</dbReference>
<dbReference type="InterPro" id="IPR000398">
    <property type="entry name" value="Thymidylate_synthase"/>
</dbReference>
<keyword evidence="9" id="KW-0808">Transferase</keyword>
<evidence type="ECO:0000256" key="16">
    <source>
        <dbReference type="SAM" id="Coils"/>
    </source>
</evidence>
<evidence type="ECO:0000256" key="17">
    <source>
        <dbReference type="SAM" id="MobiDB-lite"/>
    </source>
</evidence>
<keyword evidence="22" id="KW-1185">Reference proteome</keyword>
<evidence type="ECO:0000256" key="6">
    <source>
        <dbReference type="ARBA" id="ARBA00015931"/>
    </source>
</evidence>
<dbReference type="InterPro" id="IPR045097">
    <property type="entry name" value="Thymidate_synth/dCMP_Mease"/>
</dbReference>
<dbReference type="SUPFAM" id="SSF55831">
    <property type="entry name" value="Thymidylate synthase/dCMP hydroxymethylase"/>
    <property type="match status" value="1"/>
</dbReference>
<evidence type="ECO:0000256" key="7">
    <source>
        <dbReference type="ARBA" id="ARBA00022525"/>
    </source>
</evidence>
<feature type="coiled-coil region" evidence="16">
    <location>
        <begin position="41"/>
        <end position="106"/>
    </location>
</feature>
<comment type="subcellular location">
    <subcellularLocation>
        <location evidence="1">Secreted</location>
    </subcellularLocation>
</comment>
<dbReference type="PANTHER" id="PTHR11548:SF2">
    <property type="entry name" value="THYMIDYLATE SYNTHASE"/>
    <property type="match status" value="1"/>
</dbReference>
<evidence type="ECO:0000256" key="11">
    <source>
        <dbReference type="ARBA" id="ARBA00022729"/>
    </source>
</evidence>
<evidence type="ECO:0000256" key="15">
    <source>
        <dbReference type="PROSITE-ProRule" id="PRU10016"/>
    </source>
</evidence>
<keyword evidence="10" id="KW-0545">Nucleotide biosynthesis</keyword>
<dbReference type="InterPro" id="IPR000753">
    <property type="entry name" value="Clusterin-like"/>
</dbReference>
<dbReference type="GO" id="GO:0005576">
    <property type="term" value="C:extracellular region"/>
    <property type="evidence" value="ECO:0007669"/>
    <property type="project" value="UniProtKB-SubCell"/>
</dbReference>
<evidence type="ECO:0000256" key="1">
    <source>
        <dbReference type="ARBA" id="ARBA00004613"/>
    </source>
</evidence>
<dbReference type="Pfam" id="PF01093">
    <property type="entry name" value="Clusterin"/>
    <property type="match status" value="2"/>
</dbReference>
<accession>A0AAV9QWH7</accession>
<evidence type="ECO:0000256" key="8">
    <source>
        <dbReference type="ARBA" id="ARBA00022603"/>
    </source>
</evidence>
<dbReference type="GO" id="GO:0032259">
    <property type="term" value="P:methylation"/>
    <property type="evidence" value="ECO:0007669"/>
    <property type="project" value="UniProtKB-KW"/>
</dbReference>
<dbReference type="Proteomes" id="UP001311232">
    <property type="component" value="Unassembled WGS sequence"/>
</dbReference>
<evidence type="ECO:0000256" key="18">
    <source>
        <dbReference type="SAM" id="SignalP"/>
    </source>
</evidence>
<dbReference type="SMART" id="SM00030">
    <property type="entry name" value="CLb"/>
    <property type="match status" value="1"/>
</dbReference>
<dbReference type="HAMAP" id="MF_00008">
    <property type="entry name" value="Thymidy_synth_bact"/>
    <property type="match status" value="1"/>
</dbReference>
<dbReference type="GO" id="GO:0006231">
    <property type="term" value="P:dTMP biosynthetic process"/>
    <property type="evidence" value="ECO:0007669"/>
    <property type="project" value="InterPro"/>
</dbReference>
<feature type="region of interest" description="Disordered" evidence="17">
    <location>
        <begin position="153"/>
        <end position="174"/>
    </location>
</feature>
<dbReference type="PROSITE" id="PS00091">
    <property type="entry name" value="THYMIDYLATE_SYNTHASE"/>
    <property type="match status" value="1"/>
</dbReference>
<dbReference type="EC" id="2.1.1.45" evidence="5"/>
<keyword evidence="13" id="KW-0325">Glycoprotein</keyword>
<dbReference type="InterPro" id="IPR016015">
    <property type="entry name" value="Clusterin_C"/>
</dbReference>
<evidence type="ECO:0000256" key="4">
    <source>
        <dbReference type="ARBA" id="ARBA00010069"/>
    </source>
</evidence>
<evidence type="ECO:0000256" key="13">
    <source>
        <dbReference type="ARBA" id="ARBA00023180"/>
    </source>
</evidence>
<keyword evidence="7" id="KW-0964">Secreted</keyword>
<dbReference type="AlphaFoldDB" id="A0AAV9QWH7"/>
<gene>
    <name evidence="21" type="ORF">CRENBAI_019723</name>
</gene>
<keyword evidence="8" id="KW-0489">Methyltransferase</keyword>
<keyword evidence="16" id="KW-0175">Coiled coil</keyword>
<protein>
    <recommendedName>
        <fullName evidence="6">Thymidylate synthase</fullName>
        <ecNumber evidence="5">2.1.1.45</ecNumber>
    </recommendedName>
</protein>
<dbReference type="InterPro" id="IPR016014">
    <property type="entry name" value="Clusterin_N"/>
</dbReference>
<evidence type="ECO:0000313" key="21">
    <source>
        <dbReference type="EMBL" id="KAK5600467.1"/>
    </source>
</evidence>
<feature type="signal peptide" evidence="18">
    <location>
        <begin position="1"/>
        <end position="19"/>
    </location>
</feature>
<dbReference type="GO" id="GO:0005739">
    <property type="term" value="C:mitochondrion"/>
    <property type="evidence" value="ECO:0007669"/>
    <property type="project" value="TreeGrafter"/>
</dbReference>
<dbReference type="PANTHER" id="PTHR11548">
    <property type="entry name" value="THYMIDYLATE SYNTHASE 1"/>
    <property type="match status" value="1"/>
</dbReference>
<comment type="caution">
    <text evidence="21">The sequence shown here is derived from an EMBL/GenBank/DDBJ whole genome shotgun (WGS) entry which is preliminary data.</text>
</comment>
<evidence type="ECO:0000256" key="12">
    <source>
        <dbReference type="ARBA" id="ARBA00023157"/>
    </source>
</evidence>
<comment type="similarity">
    <text evidence="3">Belongs to the thymidylate synthase family.</text>
</comment>
<dbReference type="Pfam" id="PF00303">
    <property type="entry name" value="Thymidylat_synt"/>
    <property type="match status" value="1"/>
</dbReference>
<evidence type="ECO:0000259" key="19">
    <source>
        <dbReference type="SMART" id="SM00030"/>
    </source>
</evidence>
<dbReference type="PRINTS" id="PR00108">
    <property type="entry name" value="THYMDSNTHASE"/>
</dbReference>
<comment type="catalytic activity">
    <reaction evidence="14">
        <text>dUMP + (6R)-5,10-methylene-5,6,7,8-tetrahydrofolate = 7,8-dihydrofolate + dTMP</text>
        <dbReference type="Rhea" id="RHEA:12104"/>
        <dbReference type="ChEBI" id="CHEBI:15636"/>
        <dbReference type="ChEBI" id="CHEBI:57451"/>
        <dbReference type="ChEBI" id="CHEBI:63528"/>
        <dbReference type="ChEBI" id="CHEBI:246422"/>
        <dbReference type="EC" id="2.1.1.45"/>
    </reaction>
</comment>
<feature type="domain" description="Clusterin C-terminal" evidence="20">
    <location>
        <begin position="170"/>
        <end position="377"/>
    </location>
</feature>
<dbReference type="GO" id="GO:0005829">
    <property type="term" value="C:cytosol"/>
    <property type="evidence" value="ECO:0007669"/>
    <property type="project" value="TreeGrafter"/>
</dbReference>
<feature type="domain" description="Clusterin N-terminal" evidence="19">
    <location>
        <begin position="21"/>
        <end position="245"/>
    </location>
</feature>
<reference evidence="21 22" key="1">
    <citation type="submission" date="2021-06" db="EMBL/GenBank/DDBJ databases">
        <authorList>
            <person name="Palmer J.M."/>
        </authorList>
    </citation>
    <scope>NUCLEOTIDE SEQUENCE [LARGE SCALE GENOMIC DNA]</scope>
    <source>
        <strain evidence="21 22">MEX-2019</strain>
        <tissue evidence="21">Muscle</tissue>
    </source>
</reference>
<dbReference type="EMBL" id="JAHHUM010002886">
    <property type="protein sequence ID" value="KAK5600467.1"/>
    <property type="molecule type" value="Genomic_DNA"/>
</dbReference>
<dbReference type="NCBIfam" id="NF002497">
    <property type="entry name" value="PRK01827.1-3"/>
    <property type="match status" value="1"/>
</dbReference>
<evidence type="ECO:0000313" key="22">
    <source>
        <dbReference type="Proteomes" id="UP001311232"/>
    </source>
</evidence>
<sequence length="705" mass="80375">MRRLLVQVLCITKILLCAADSLSLSEDNLKKLSEAGEQYVNEKIKESLLRVKQVKEKMEKEEEKHRHLMEALRHSGDKKRGAMQLARETEQKLEEAEQQCRDLTKSFFGECRPCLENSCKAFFTSTCRRGYASFTFKVEDFFRKMAFQFEATEQENSDKTSSAENQIKEDKTETEVLQAEASFKALTSELQPSSLSAPQDGSGDGFFKSLGLDHIFYSAFEFGKDVLGDVSSTVEDIFGEIQEAEEYFHHSDRECPRLQQLHSEMEEMHTLLNASCLQYDNRLQLVHGHTADTQRWFRDTYGGLNWLANVSSAQNIFRVITVNLQPQLQTNSPRADSIVVVSILDSAPLTVLVPADLMVEDPAFIEYIAQQALTHYKEQIRAIKMPATSEMHVGELQRKAACGTEEKAAVEKEKKFGFLCDERGYLNLVEYIIEGGRRKGDRTGTGVLSVFGAQVRYSLRDQFPLLTTKRVFWKGILEELLWFIKGSTNAKELSEKGVKIWDANGSRAFLDNLGFTEREEGDLGPVYGFQWRHFGAEYKNMHTDYTRQGVDQLQNIIDTIKRNPEDRRIIMCAWNPKDLPLMALPPCHALCQFYVCDGELSCQLYQRSADMGLGVPFNIASYALLTYMIAHITGLKPGDFVHTLGDAHVYVNHVEPLKAQLQREIRPFPTLNIKRKVESIDDFQADDFEICDYNPHPAIKMQMAV</sequence>
<evidence type="ECO:0000256" key="2">
    <source>
        <dbReference type="ARBA" id="ARBA00004992"/>
    </source>
</evidence>